<dbReference type="AlphaFoldDB" id="A0A4Z2HKB9"/>
<comment type="caution">
    <text evidence="1">The sequence shown here is derived from an EMBL/GenBank/DDBJ whole genome shotgun (WGS) entry which is preliminary data.</text>
</comment>
<reference evidence="1 2" key="1">
    <citation type="submission" date="2019-03" db="EMBL/GenBank/DDBJ databases">
        <title>First draft genome of Liparis tanakae, snailfish: a comprehensive survey of snailfish specific genes.</title>
        <authorList>
            <person name="Kim W."/>
            <person name="Song I."/>
            <person name="Jeong J.-H."/>
            <person name="Kim D."/>
            <person name="Kim S."/>
            <person name="Ryu S."/>
            <person name="Song J.Y."/>
            <person name="Lee S.K."/>
        </authorList>
    </citation>
    <scope>NUCLEOTIDE SEQUENCE [LARGE SCALE GENOMIC DNA]</scope>
    <source>
        <tissue evidence="1">Muscle</tissue>
    </source>
</reference>
<protein>
    <submittedName>
        <fullName evidence="1">Uncharacterized protein</fullName>
    </submittedName>
</protein>
<keyword evidence="2" id="KW-1185">Reference proteome</keyword>
<gene>
    <name evidence="1" type="ORF">EYF80_024466</name>
</gene>
<dbReference type="EMBL" id="SRLO01000237">
    <property type="protein sequence ID" value="TNN65312.1"/>
    <property type="molecule type" value="Genomic_DNA"/>
</dbReference>
<name>A0A4Z2HKB9_9TELE</name>
<evidence type="ECO:0000313" key="2">
    <source>
        <dbReference type="Proteomes" id="UP000314294"/>
    </source>
</evidence>
<proteinExistence type="predicted"/>
<sequence>MEPSAASSRISVGGITTLQSMKSATASVSSRGLFARNAAWLNTWDGISHALPTRLQRDGGSRLTLSASSAVMARPVSR</sequence>
<dbReference type="Proteomes" id="UP000314294">
    <property type="component" value="Unassembled WGS sequence"/>
</dbReference>
<accession>A0A4Z2HKB9</accession>
<evidence type="ECO:0000313" key="1">
    <source>
        <dbReference type="EMBL" id="TNN65312.1"/>
    </source>
</evidence>
<organism evidence="1 2">
    <name type="scientific">Liparis tanakae</name>
    <name type="common">Tanaka's snailfish</name>
    <dbReference type="NCBI Taxonomy" id="230148"/>
    <lineage>
        <taxon>Eukaryota</taxon>
        <taxon>Metazoa</taxon>
        <taxon>Chordata</taxon>
        <taxon>Craniata</taxon>
        <taxon>Vertebrata</taxon>
        <taxon>Euteleostomi</taxon>
        <taxon>Actinopterygii</taxon>
        <taxon>Neopterygii</taxon>
        <taxon>Teleostei</taxon>
        <taxon>Neoteleostei</taxon>
        <taxon>Acanthomorphata</taxon>
        <taxon>Eupercaria</taxon>
        <taxon>Perciformes</taxon>
        <taxon>Cottioidei</taxon>
        <taxon>Cottales</taxon>
        <taxon>Liparidae</taxon>
        <taxon>Liparis</taxon>
    </lineage>
</organism>